<protein>
    <submittedName>
        <fullName evidence="3">HNH endonuclease</fullName>
    </submittedName>
</protein>
<dbReference type="KEGG" id="lcae:K3721_12010"/>
<dbReference type="EMBL" id="CP081070">
    <property type="protein sequence ID" value="UWQ52742.1"/>
    <property type="molecule type" value="Genomic_DNA"/>
</dbReference>
<dbReference type="CDD" id="cd00085">
    <property type="entry name" value="HNHc"/>
    <property type="match status" value="1"/>
</dbReference>
<evidence type="ECO:0000313" key="4">
    <source>
        <dbReference type="Proteomes" id="UP001058713"/>
    </source>
</evidence>
<evidence type="ECO:0000256" key="1">
    <source>
        <dbReference type="SAM" id="MobiDB-lite"/>
    </source>
</evidence>
<reference evidence="3" key="1">
    <citation type="submission" date="2021-08" db="EMBL/GenBank/DDBJ databases">
        <authorList>
            <person name="Nwanade C."/>
            <person name="Wang M."/>
            <person name="Masoudi A."/>
            <person name="Yu Z."/>
            <person name="Liu J."/>
        </authorList>
    </citation>
    <scope>NUCLEOTIDE SEQUENCE</scope>
    <source>
        <strain evidence="3">S122</strain>
    </source>
</reference>
<dbReference type="Pfam" id="PF01844">
    <property type="entry name" value="HNH"/>
    <property type="match status" value="1"/>
</dbReference>
<dbReference type="InterPro" id="IPR003615">
    <property type="entry name" value="HNH_nuc"/>
</dbReference>
<dbReference type="GO" id="GO:0004519">
    <property type="term" value="F:endonuclease activity"/>
    <property type="evidence" value="ECO:0007669"/>
    <property type="project" value="UniProtKB-KW"/>
</dbReference>
<gene>
    <name evidence="3" type="ORF">K3721_12010</name>
</gene>
<proteinExistence type="predicted"/>
<dbReference type="InterPro" id="IPR002711">
    <property type="entry name" value="HNH"/>
</dbReference>
<feature type="compositionally biased region" description="Basic and acidic residues" evidence="1">
    <location>
        <begin position="49"/>
        <end position="62"/>
    </location>
</feature>
<keyword evidence="3" id="KW-0378">Hydrolase</keyword>
<feature type="domain" description="HNH" evidence="2">
    <location>
        <begin position="10"/>
        <end position="49"/>
    </location>
</feature>
<evidence type="ECO:0000259" key="2">
    <source>
        <dbReference type="Pfam" id="PF01844"/>
    </source>
</evidence>
<name>A0A9Q9HFF1_LEICA</name>
<organism evidence="3 4">
    <name type="scientific">Leisingera caerulea</name>
    <name type="common">Phaeobacter caeruleus</name>
    <dbReference type="NCBI Taxonomy" id="506591"/>
    <lineage>
        <taxon>Bacteria</taxon>
        <taxon>Pseudomonadati</taxon>
        <taxon>Pseudomonadota</taxon>
        <taxon>Alphaproteobacteria</taxon>
        <taxon>Rhodobacterales</taxon>
        <taxon>Roseobacteraceae</taxon>
        <taxon>Leisingera</taxon>
    </lineage>
</organism>
<keyword evidence="3" id="KW-0255">Endonuclease</keyword>
<accession>A0A9Q9HFF1</accession>
<dbReference type="AlphaFoldDB" id="A0A9Q9HFF1"/>
<dbReference type="GO" id="GO:0008270">
    <property type="term" value="F:zinc ion binding"/>
    <property type="evidence" value="ECO:0007669"/>
    <property type="project" value="InterPro"/>
</dbReference>
<dbReference type="Proteomes" id="UP001058713">
    <property type="component" value="Chromosome"/>
</dbReference>
<dbReference type="RefSeq" id="WP_375544348.1">
    <property type="nucleotide sequence ID" value="NZ_CP081070.1"/>
</dbReference>
<feature type="region of interest" description="Disordered" evidence="1">
    <location>
        <begin position="49"/>
        <end position="70"/>
    </location>
</feature>
<dbReference type="Gene3D" id="1.10.30.50">
    <property type="match status" value="1"/>
</dbReference>
<evidence type="ECO:0000313" key="3">
    <source>
        <dbReference type="EMBL" id="UWQ52742.1"/>
    </source>
</evidence>
<sequence length="92" mass="10401">MPALWPLSRNACEADHIIPRSKCQEHGLSEFDQSNLQWLCQPCHSKKSNAERWEGKRREGPKPVKRSNVPGRKLFLAMAGVLPEGLNRGMPP</sequence>
<dbReference type="GO" id="GO:0003676">
    <property type="term" value="F:nucleic acid binding"/>
    <property type="evidence" value="ECO:0007669"/>
    <property type="project" value="InterPro"/>
</dbReference>
<keyword evidence="3" id="KW-0540">Nuclease</keyword>